<feature type="region of interest" description="Disordered" evidence="5">
    <location>
        <begin position="301"/>
        <end position="323"/>
    </location>
</feature>
<dbReference type="InterPro" id="IPR036236">
    <property type="entry name" value="Znf_C2H2_sf"/>
</dbReference>
<keyword evidence="8" id="KW-1185">Reference proteome</keyword>
<evidence type="ECO:0000259" key="6">
    <source>
        <dbReference type="PROSITE" id="PS51800"/>
    </source>
</evidence>
<feature type="domain" description="CHHC U11-48K-type" evidence="6">
    <location>
        <begin position="180"/>
        <end position="207"/>
    </location>
</feature>
<comment type="caution">
    <text evidence="7">The sequence shown here is derived from an EMBL/GenBank/DDBJ whole genome shotgun (WGS) entry which is preliminary data.</text>
</comment>
<feature type="compositionally biased region" description="Polar residues" evidence="5">
    <location>
        <begin position="306"/>
        <end position="319"/>
    </location>
</feature>
<evidence type="ECO:0000313" key="7">
    <source>
        <dbReference type="EMBL" id="KAK4311570.1"/>
    </source>
</evidence>
<dbReference type="EMBL" id="JAWZYT010001500">
    <property type="protein sequence ID" value="KAK4311570.1"/>
    <property type="molecule type" value="Genomic_DNA"/>
</dbReference>
<feature type="coiled-coil region" evidence="4">
    <location>
        <begin position="402"/>
        <end position="463"/>
    </location>
</feature>
<feature type="domain" description="CHHC U11-48K-type" evidence="6">
    <location>
        <begin position="148"/>
        <end position="175"/>
    </location>
</feature>
<dbReference type="AlphaFoldDB" id="A0AAE1U9Y7"/>
<evidence type="ECO:0000313" key="8">
    <source>
        <dbReference type="Proteomes" id="UP001292094"/>
    </source>
</evidence>
<organism evidence="7 8">
    <name type="scientific">Petrolisthes manimaculis</name>
    <dbReference type="NCBI Taxonomy" id="1843537"/>
    <lineage>
        <taxon>Eukaryota</taxon>
        <taxon>Metazoa</taxon>
        <taxon>Ecdysozoa</taxon>
        <taxon>Arthropoda</taxon>
        <taxon>Crustacea</taxon>
        <taxon>Multicrustacea</taxon>
        <taxon>Malacostraca</taxon>
        <taxon>Eumalacostraca</taxon>
        <taxon>Eucarida</taxon>
        <taxon>Decapoda</taxon>
        <taxon>Pleocyemata</taxon>
        <taxon>Anomura</taxon>
        <taxon>Galatheoidea</taxon>
        <taxon>Porcellanidae</taxon>
        <taxon>Petrolisthes</taxon>
    </lineage>
</organism>
<proteinExistence type="predicted"/>
<evidence type="ECO:0000256" key="5">
    <source>
        <dbReference type="SAM" id="MobiDB-lite"/>
    </source>
</evidence>
<keyword evidence="2" id="KW-0863">Zinc-finger</keyword>
<keyword evidence="1" id="KW-0479">Metal-binding</keyword>
<dbReference type="Proteomes" id="UP001292094">
    <property type="component" value="Unassembled WGS sequence"/>
</dbReference>
<evidence type="ECO:0000256" key="1">
    <source>
        <dbReference type="ARBA" id="ARBA00022723"/>
    </source>
</evidence>
<sequence>MGLLTEWTIPRTLVKRRSSSSVSGIGNFVFVSAALPPPPPTQLYTPLFLTLGSTPPLPSSVPNTLPMAETYNITFSTTNQVNSNRKWRLVRSRSASPLTHHGSLDTTRPLLPLGRCCCQPQPAISAAVMYQTTNLVTNMDHYRRIEKLLTCPYNKVHQILPHRMAQHIIKCRKNFPDAQMKTCVFNATHVVPVHEYQHHIKNCENRQYVDRMIYEYQKASEEDTCMSEGAVQITTQPSETNLTGEDWDADVVEASYDPQASVIYREFTRPPPPGLGKAARRAWRQREVERVECLKSGRPIHDLISENGNSEDGQSTSEEGATGVGSLECGKSFPGMLHSITDSNTSYRTSKVMSVDQPLRRPQILTGSDHSRIAANIFGSSPSTLGQKQVLQNTEVDDPVTSKVFIKEKQKLEKKLKEIRKLERKSATGETLAKQEVSKVARKKDFETRLSDLRKEIELLHMTN</sequence>
<dbReference type="InterPro" id="IPR051591">
    <property type="entry name" value="UPF0224_FAM112_RNA_Proc"/>
</dbReference>
<accession>A0AAE1U9Y7</accession>
<dbReference type="PROSITE" id="PS51800">
    <property type="entry name" value="ZF_CHHC_U11_48K"/>
    <property type="match status" value="2"/>
</dbReference>
<keyword evidence="3" id="KW-0862">Zinc</keyword>
<dbReference type="SUPFAM" id="SSF57667">
    <property type="entry name" value="beta-beta-alpha zinc fingers"/>
    <property type="match status" value="1"/>
</dbReference>
<evidence type="ECO:0000256" key="4">
    <source>
        <dbReference type="SAM" id="Coils"/>
    </source>
</evidence>
<dbReference type="PANTHER" id="PTHR21402:SF5">
    <property type="entry name" value="GAMETOCYTE SPECIFIC FACTOR 1"/>
    <property type="match status" value="1"/>
</dbReference>
<dbReference type="PANTHER" id="PTHR21402">
    <property type="entry name" value="GAMETOCYTE SPECIFIC FACTOR 1-RELATED"/>
    <property type="match status" value="1"/>
</dbReference>
<evidence type="ECO:0000256" key="2">
    <source>
        <dbReference type="ARBA" id="ARBA00022771"/>
    </source>
</evidence>
<name>A0AAE1U9Y7_9EUCA</name>
<dbReference type="InterPro" id="IPR022776">
    <property type="entry name" value="TRM13/UPF0224_CHHC_Znf_dom"/>
</dbReference>
<protein>
    <recommendedName>
        <fullName evidence="6">CHHC U11-48K-type domain-containing protein</fullName>
    </recommendedName>
</protein>
<dbReference type="Pfam" id="PF05253">
    <property type="entry name" value="zf-U11-48K"/>
    <property type="match status" value="2"/>
</dbReference>
<keyword evidence="4" id="KW-0175">Coiled coil</keyword>
<evidence type="ECO:0000256" key="3">
    <source>
        <dbReference type="ARBA" id="ARBA00022833"/>
    </source>
</evidence>
<reference evidence="7" key="1">
    <citation type="submission" date="2023-11" db="EMBL/GenBank/DDBJ databases">
        <title>Genome assemblies of two species of porcelain crab, Petrolisthes cinctipes and Petrolisthes manimaculis (Anomura: Porcellanidae).</title>
        <authorList>
            <person name="Angst P."/>
        </authorList>
    </citation>
    <scope>NUCLEOTIDE SEQUENCE</scope>
    <source>
        <strain evidence="7">PB745_02</strain>
        <tissue evidence="7">Gill</tissue>
    </source>
</reference>
<dbReference type="GO" id="GO:0008270">
    <property type="term" value="F:zinc ion binding"/>
    <property type="evidence" value="ECO:0007669"/>
    <property type="project" value="UniProtKB-KW"/>
</dbReference>
<gene>
    <name evidence="7" type="ORF">Pmani_016932</name>
</gene>